<gene>
    <name evidence="1" type="ORF">CAEBREN_05639</name>
</gene>
<dbReference type="Proteomes" id="UP000008068">
    <property type="component" value="Unassembled WGS sequence"/>
</dbReference>
<dbReference type="InParanoid" id="G0N7H3"/>
<name>G0N7H3_CAEBE</name>
<dbReference type="HOGENOM" id="CLU_3392687_0_0_1"/>
<sequence length="32" mass="3595">MDADDSELGKSKEVARRIFFSHCQNANPAEID</sequence>
<dbReference type="EMBL" id="GL379847">
    <property type="protein sequence ID" value="EGT54741.1"/>
    <property type="molecule type" value="Genomic_DNA"/>
</dbReference>
<organism evidence="2">
    <name type="scientific">Caenorhabditis brenneri</name>
    <name type="common">Nematode worm</name>
    <dbReference type="NCBI Taxonomy" id="135651"/>
    <lineage>
        <taxon>Eukaryota</taxon>
        <taxon>Metazoa</taxon>
        <taxon>Ecdysozoa</taxon>
        <taxon>Nematoda</taxon>
        <taxon>Chromadorea</taxon>
        <taxon>Rhabditida</taxon>
        <taxon>Rhabditina</taxon>
        <taxon>Rhabditomorpha</taxon>
        <taxon>Rhabditoidea</taxon>
        <taxon>Rhabditidae</taxon>
        <taxon>Peloderinae</taxon>
        <taxon>Caenorhabditis</taxon>
    </lineage>
</organism>
<evidence type="ECO:0000313" key="1">
    <source>
        <dbReference type="EMBL" id="EGT54741.1"/>
    </source>
</evidence>
<dbReference type="AlphaFoldDB" id="G0N7H3"/>
<keyword evidence="2" id="KW-1185">Reference proteome</keyword>
<reference evidence="2" key="1">
    <citation type="submission" date="2011-07" db="EMBL/GenBank/DDBJ databases">
        <authorList>
            <consortium name="Caenorhabditis brenneri Sequencing and Analysis Consortium"/>
            <person name="Wilson R.K."/>
        </authorList>
    </citation>
    <scope>NUCLEOTIDE SEQUENCE [LARGE SCALE GENOMIC DNA]</scope>
    <source>
        <strain evidence="2">PB2801</strain>
    </source>
</reference>
<proteinExistence type="predicted"/>
<accession>G0N7H3</accession>
<evidence type="ECO:0000313" key="2">
    <source>
        <dbReference type="Proteomes" id="UP000008068"/>
    </source>
</evidence>
<protein>
    <submittedName>
        <fullName evidence="1">Uncharacterized protein</fullName>
    </submittedName>
</protein>